<dbReference type="AlphaFoldDB" id="A0AAE0SIV1"/>
<dbReference type="SUPFAM" id="SSF63829">
    <property type="entry name" value="Calcium-dependent phosphotriesterase"/>
    <property type="match status" value="1"/>
</dbReference>
<sequence length="325" mass="36720">MATPRYWSARILQKKRARGPESSVLNSDCTDDNKEETSFSATNKKGETGENGESKNNVYLFQEIAMRSGNNDKVPHYLGIVCLSDGSVVVADYNNSKCCSYDSSYNLMSDCTMSSRPWGMCTVDTDEVAVALPDEHKIQLLTIGDKIQISGQITTRRMFLSVASLNKMELVYAGTTDNARTYYWGVIGRDGLEKSCFHIPCEKINFCTVHIDLNSSKTRVLISCYNAGTVYCFGIDGIPYFEYKVKEGKMKGYPLGIQLDRENNMHVVVKNLHSIHRLSPDCQLLQIIKDTIPRFPRLICFKPSGTQDSNPQKYCSRDCRRDRVR</sequence>
<protein>
    <submittedName>
        <fullName evidence="2">Uncharacterized protein</fullName>
    </submittedName>
</protein>
<name>A0AAE0SIV1_9BIVA</name>
<evidence type="ECO:0000256" key="1">
    <source>
        <dbReference type="SAM" id="MobiDB-lite"/>
    </source>
</evidence>
<gene>
    <name evidence="2" type="ORF">CHS0354_022693</name>
</gene>
<comment type="caution">
    <text evidence="2">The sequence shown here is derived from an EMBL/GenBank/DDBJ whole genome shotgun (WGS) entry which is preliminary data.</text>
</comment>
<reference evidence="2" key="1">
    <citation type="journal article" date="2021" name="Genome Biol. Evol.">
        <title>A High-Quality Reference Genome for a Parasitic Bivalve with Doubly Uniparental Inheritance (Bivalvia: Unionida).</title>
        <authorList>
            <person name="Smith C.H."/>
        </authorList>
    </citation>
    <scope>NUCLEOTIDE SEQUENCE</scope>
    <source>
        <strain evidence="2">CHS0354</strain>
    </source>
</reference>
<dbReference type="Proteomes" id="UP001195483">
    <property type="component" value="Unassembled WGS sequence"/>
</dbReference>
<feature type="region of interest" description="Disordered" evidence="1">
    <location>
        <begin position="13"/>
        <end position="52"/>
    </location>
</feature>
<dbReference type="Gene3D" id="2.120.10.30">
    <property type="entry name" value="TolB, C-terminal domain"/>
    <property type="match status" value="1"/>
</dbReference>
<proteinExistence type="predicted"/>
<evidence type="ECO:0000313" key="2">
    <source>
        <dbReference type="EMBL" id="KAK3592268.1"/>
    </source>
</evidence>
<accession>A0AAE0SIV1</accession>
<organism evidence="2 3">
    <name type="scientific">Potamilus streckersoni</name>
    <dbReference type="NCBI Taxonomy" id="2493646"/>
    <lineage>
        <taxon>Eukaryota</taxon>
        <taxon>Metazoa</taxon>
        <taxon>Spiralia</taxon>
        <taxon>Lophotrochozoa</taxon>
        <taxon>Mollusca</taxon>
        <taxon>Bivalvia</taxon>
        <taxon>Autobranchia</taxon>
        <taxon>Heteroconchia</taxon>
        <taxon>Palaeoheterodonta</taxon>
        <taxon>Unionida</taxon>
        <taxon>Unionoidea</taxon>
        <taxon>Unionidae</taxon>
        <taxon>Ambleminae</taxon>
        <taxon>Lampsilini</taxon>
        <taxon>Potamilus</taxon>
    </lineage>
</organism>
<reference evidence="2" key="2">
    <citation type="journal article" date="2021" name="Genome Biol. Evol.">
        <title>Developing a high-quality reference genome for a parasitic bivalve with doubly uniparental inheritance (Bivalvia: Unionida).</title>
        <authorList>
            <person name="Smith C.H."/>
        </authorList>
    </citation>
    <scope>NUCLEOTIDE SEQUENCE</scope>
    <source>
        <strain evidence="2">CHS0354</strain>
        <tissue evidence="2">Mantle</tissue>
    </source>
</reference>
<dbReference type="InterPro" id="IPR011042">
    <property type="entry name" value="6-blade_b-propeller_TolB-like"/>
</dbReference>
<keyword evidence="3" id="KW-1185">Reference proteome</keyword>
<evidence type="ECO:0000313" key="3">
    <source>
        <dbReference type="Proteomes" id="UP001195483"/>
    </source>
</evidence>
<dbReference type="EMBL" id="JAEAOA010001382">
    <property type="protein sequence ID" value="KAK3592268.1"/>
    <property type="molecule type" value="Genomic_DNA"/>
</dbReference>
<reference evidence="2" key="3">
    <citation type="submission" date="2023-05" db="EMBL/GenBank/DDBJ databases">
        <authorList>
            <person name="Smith C.H."/>
        </authorList>
    </citation>
    <scope>NUCLEOTIDE SEQUENCE</scope>
    <source>
        <strain evidence="2">CHS0354</strain>
        <tissue evidence="2">Mantle</tissue>
    </source>
</reference>